<evidence type="ECO:0000313" key="2">
    <source>
        <dbReference type="EMBL" id="CUG86118.1"/>
    </source>
</evidence>
<dbReference type="Proteomes" id="UP000051952">
    <property type="component" value="Unassembled WGS sequence"/>
</dbReference>
<organism evidence="2 3">
    <name type="scientific">Bodo saltans</name>
    <name type="common">Flagellated protozoan</name>
    <dbReference type="NCBI Taxonomy" id="75058"/>
    <lineage>
        <taxon>Eukaryota</taxon>
        <taxon>Discoba</taxon>
        <taxon>Euglenozoa</taxon>
        <taxon>Kinetoplastea</taxon>
        <taxon>Metakinetoplastina</taxon>
        <taxon>Eubodonida</taxon>
        <taxon>Bodonidae</taxon>
        <taxon>Bodo</taxon>
    </lineage>
</organism>
<dbReference type="EMBL" id="CYKH01001244">
    <property type="protein sequence ID" value="CUG86118.1"/>
    <property type="molecule type" value="Genomic_DNA"/>
</dbReference>
<protein>
    <submittedName>
        <fullName evidence="2">Uncharacterized protein</fullName>
    </submittedName>
</protein>
<dbReference type="AlphaFoldDB" id="A0A0S4J3V3"/>
<gene>
    <name evidence="2" type="ORF">BSAL_91630</name>
</gene>
<dbReference type="VEuPathDB" id="TriTrypDB:BSAL_91630"/>
<evidence type="ECO:0000313" key="3">
    <source>
        <dbReference type="Proteomes" id="UP000051952"/>
    </source>
</evidence>
<feature type="compositionally biased region" description="Low complexity" evidence="1">
    <location>
        <begin position="537"/>
        <end position="551"/>
    </location>
</feature>
<feature type="non-terminal residue" evidence="2">
    <location>
        <position position="1"/>
    </location>
</feature>
<name>A0A0S4J3V3_BODSA</name>
<keyword evidence="3" id="KW-1185">Reference proteome</keyword>
<proteinExistence type="predicted"/>
<reference evidence="3" key="1">
    <citation type="submission" date="2015-09" db="EMBL/GenBank/DDBJ databases">
        <authorList>
            <consortium name="Pathogen Informatics"/>
        </authorList>
    </citation>
    <scope>NUCLEOTIDE SEQUENCE [LARGE SCALE GENOMIC DNA]</scope>
    <source>
        <strain evidence="3">Lake Konstanz</strain>
    </source>
</reference>
<sequence>VGVPLGATEELCGILLRIHWAHLGPNTKLAVEAVDLTPVRRHKQPRGGTSGRGEELLVVPTIGDVFHGIDDAAVPPLLGLDTTRSPHWELHVEPLRRWSQLEDLLSKKHAMLVDEEVAIESAFRRIKSSLTEHSSFEQRDRWRQMAQQNRKLTDAVKALEAEVVISRRLLEQEVPGGLELLKKLIAGGGALQAPGLSAIDSISGNALFNVDTTMGGGGGGDPSSTFFLSPIATPSQMHINTLASIRSSASFSRGAGGGGHSSSTASLGGAQKCTRCRELEFLVESHPNVDKVRILKAEEALITLQRKLAEADTHVQPLRLENVEMRSVISKMMRELVHASETESKMRRKQSTVVVGDDDAARALHSKSFEVGVRNAIRTGEPYYRIDSLEDGGQPSASATLGDEVRQWRLLCSEMERRHREELKDLYNAFTMYDEIMSQAVHEALKHYEPTANVNLAQATSNIIVVAKTRAKEAKAAGSRAKQGGGFSAMAAANDTTTSTTQMQQHGIEEHTRHLHSNSDDSSRWNPAAMMKSNAPQSQQHHFSNHNQWNNNNELTQQSRAAADGGWAYQQREQQAAMKHGTAVVWPPQQFTPGPLDSMVRWAEI</sequence>
<feature type="region of interest" description="Disordered" evidence="1">
    <location>
        <begin position="532"/>
        <end position="551"/>
    </location>
</feature>
<evidence type="ECO:0000256" key="1">
    <source>
        <dbReference type="SAM" id="MobiDB-lite"/>
    </source>
</evidence>
<accession>A0A0S4J3V3</accession>